<evidence type="ECO:0000256" key="2">
    <source>
        <dbReference type="ARBA" id="ARBA00008056"/>
    </source>
</evidence>
<evidence type="ECO:0000256" key="3">
    <source>
        <dbReference type="ARBA" id="ARBA00022723"/>
    </source>
</evidence>
<dbReference type="InterPro" id="IPR044861">
    <property type="entry name" value="IPNS-like_FE2OG_OXY"/>
</dbReference>
<comment type="similarity">
    <text evidence="2 6">Belongs to the iron/ascorbate-dependent oxidoreductase family.</text>
</comment>
<accession>R7W8M2</accession>
<evidence type="ECO:0000313" key="7">
    <source>
        <dbReference type="EnsemblPlants" id="EMT18417"/>
    </source>
</evidence>
<dbReference type="AlphaFoldDB" id="R7W8M2"/>
<keyword evidence="5 6" id="KW-0408">Iron</keyword>
<evidence type="ECO:0000256" key="4">
    <source>
        <dbReference type="ARBA" id="ARBA00023002"/>
    </source>
</evidence>
<name>R7W8M2_AEGTA</name>
<dbReference type="InterPro" id="IPR026992">
    <property type="entry name" value="DIOX_N"/>
</dbReference>
<reference evidence="7" key="1">
    <citation type="submission" date="2015-06" db="UniProtKB">
        <authorList>
            <consortium name="EnsemblPlants"/>
        </authorList>
    </citation>
    <scope>IDENTIFICATION</scope>
</reference>
<dbReference type="InterPro" id="IPR050295">
    <property type="entry name" value="Plant_2OG-oxidoreductases"/>
</dbReference>
<dbReference type="GO" id="GO:0046872">
    <property type="term" value="F:metal ion binding"/>
    <property type="evidence" value="ECO:0007669"/>
    <property type="project" value="UniProtKB-KW"/>
</dbReference>
<dbReference type="GO" id="GO:0016491">
    <property type="term" value="F:oxidoreductase activity"/>
    <property type="evidence" value="ECO:0007669"/>
    <property type="project" value="UniProtKB-KW"/>
</dbReference>
<organism evidence="7">
    <name type="scientific">Aegilops tauschii</name>
    <name type="common">Tausch's goatgrass</name>
    <name type="synonym">Aegilops squarrosa</name>
    <dbReference type="NCBI Taxonomy" id="37682"/>
    <lineage>
        <taxon>Eukaryota</taxon>
        <taxon>Viridiplantae</taxon>
        <taxon>Streptophyta</taxon>
        <taxon>Embryophyta</taxon>
        <taxon>Tracheophyta</taxon>
        <taxon>Spermatophyta</taxon>
        <taxon>Magnoliopsida</taxon>
        <taxon>Liliopsida</taxon>
        <taxon>Poales</taxon>
        <taxon>Poaceae</taxon>
        <taxon>BOP clade</taxon>
        <taxon>Pooideae</taxon>
        <taxon>Triticodae</taxon>
        <taxon>Triticeae</taxon>
        <taxon>Triticinae</taxon>
        <taxon>Aegilops</taxon>
    </lineage>
</organism>
<keyword evidence="3 6" id="KW-0479">Metal-binding</keyword>
<keyword evidence="4 6" id="KW-0560">Oxidoreductase</keyword>
<dbReference type="PROSITE" id="PS51471">
    <property type="entry name" value="FE2OG_OXY"/>
    <property type="match status" value="1"/>
</dbReference>
<dbReference type="Gene3D" id="2.60.120.330">
    <property type="entry name" value="B-lactam Antibiotic, Isopenicillin N Synthase, Chain"/>
    <property type="match status" value="2"/>
</dbReference>
<dbReference type="SUPFAM" id="SSF51197">
    <property type="entry name" value="Clavaminate synthase-like"/>
    <property type="match status" value="2"/>
</dbReference>
<comment type="cofactor">
    <cofactor evidence="1">
        <name>Fe cation</name>
        <dbReference type="ChEBI" id="CHEBI:24875"/>
    </cofactor>
</comment>
<sequence>MVHQDQGKLVQVVAADVGLVAPPSRYVLSKENRPTTVAQQAKLVIPIVDVSRLAMPDDVEEAAKLRSALQSWGLFVVTGHGMSKEFLDEILEATRKFFHLPLEEKQKCSNVIDGVKFQNEGYGIDRIDSDEQILDWDLLHEYTLESGRVTMDVLKAMAKLLNQEEGFFINMVGERFKSYSRFTYYPPCPRPDLVNGLKPHTDNSVITLLLMDKDVSGLQVLKDGHWVDVPVLGNDLLVVVGEGMEIVSNAIFKAPWHRVVTSANKERLALAVVYQPEPERIIGPPGVLVHEKRPAMFKKCLVQTLADGYWDAFAAGDRTVDFLNVRINAEADAELEGRAVDVSGLQVLKDGHWVDVPVLGNDLLVVVGEGMEIVSNAIFKAPWHRVVTSANKERLSLAMFYQPEPERIIGPPGVLVHEKRPAMFKKCLVQTLADGYWDAFAAGDRTVDFLNVRINAEADAELEGRAVVANN</sequence>
<dbReference type="PANTHER" id="PTHR47991">
    <property type="entry name" value="OXOGLUTARATE/IRON-DEPENDENT DIOXYGENASE"/>
    <property type="match status" value="1"/>
</dbReference>
<dbReference type="InterPro" id="IPR005123">
    <property type="entry name" value="Oxoglu/Fe-dep_dioxygenase_dom"/>
</dbReference>
<dbReference type="EnsemblPlants" id="EMT18417">
    <property type="protein sequence ID" value="EMT18417"/>
    <property type="gene ID" value="F775_30121"/>
</dbReference>
<dbReference type="Pfam" id="PF03171">
    <property type="entry name" value="2OG-FeII_Oxy"/>
    <property type="match status" value="2"/>
</dbReference>
<protein>
    <submittedName>
        <fullName evidence="7">Protein SRG1</fullName>
    </submittedName>
</protein>
<evidence type="ECO:0000256" key="5">
    <source>
        <dbReference type="ARBA" id="ARBA00023004"/>
    </source>
</evidence>
<dbReference type="Pfam" id="PF14226">
    <property type="entry name" value="DIOX_N"/>
    <property type="match status" value="1"/>
</dbReference>
<proteinExistence type="inferred from homology"/>
<evidence type="ECO:0000256" key="6">
    <source>
        <dbReference type="RuleBase" id="RU003682"/>
    </source>
</evidence>
<evidence type="ECO:0000256" key="1">
    <source>
        <dbReference type="ARBA" id="ARBA00001962"/>
    </source>
</evidence>
<dbReference type="InterPro" id="IPR027443">
    <property type="entry name" value="IPNS-like_sf"/>
</dbReference>